<accession>A0ACB9ZVC9</accession>
<reference evidence="2" key="1">
    <citation type="journal article" date="2023" name="Nat. Plants">
        <title>Single-cell RNA sequencing provides a high-resolution roadmap for understanding the multicellular compartmentation of specialized metabolism.</title>
        <authorList>
            <person name="Sun S."/>
            <person name="Shen X."/>
            <person name="Li Y."/>
            <person name="Li Y."/>
            <person name="Wang S."/>
            <person name="Li R."/>
            <person name="Zhang H."/>
            <person name="Shen G."/>
            <person name="Guo B."/>
            <person name="Wei J."/>
            <person name="Xu J."/>
            <person name="St-Pierre B."/>
            <person name="Chen S."/>
            <person name="Sun C."/>
        </authorList>
    </citation>
    <scope>NUCLEOTIDE SEQUENCE [LARGE SCALE GENOMIC DNA]</scope>
</reference>
<evidence type="ECO:0000313" key="2">
    <source>
        <dbReference type="Proteomes" id="UP001060085"/>
    </source>
</evidence>
<gene>
    <name evidence="1" type="ORF">M9H77_37231</name>
</gene>
<protein>
    <submittedName>
        <fullName evidence="1">Uncharacterized protein</fullName>
    </submittedName>
</protein>
<sequence length="715" mass="80817">MDRFHKGFHFQSSNSPKSSGEQDENEIKQEQMGSSKSQNSKKHFHKHFMSPTVSAMSKTTVPRRKVLGENNESFASSFDVQFQKSPILETSTSHCARPSSRTLSPNESSSQFDNEEQISTNSADPSLKPYDPLTNYLSPRPQYLRFKPNRRREINERQQGLYESEGGSFESLEFVQDSLVSPLHEAAEILKNQETERAEDDDFDDDSEEEEEEDEDDEEIEDWEEEKRCSLKGLFKFLLCLVFIALSTSYVPSPMELSTEDPKDGYYRTLNHSLEAISTNLQDGNMGWKINGVPETGFSGVNHQNSYQDFEKFKMVVDDDEVLMDVTNDTERVFEPLNEQTLDKDVDHEGMDFDFLEGYIAENVIIDGEIDMKDGYSDQNASEEGAQETKEELELFGDNRSNGSASGNEETDGFENNLYAVEAEEISTGNAGEELEDNAAENHHHMVEKVEGISTEITEEKMVQDDESSKSSSSMDYNEYKEADDSMFEEAGLRLMMKASYMEFGPIHIVCLGFSAIILAASMVYIYQQPRANLVPRKTSQPLKVHLEEPKTTEKIEVQPSYSSHMDECLQKKVESVHVKPSSTMFFSMEEEETRKELSYNEAPKVELLGEFEFGKEKVSSSSSSSIRSCDRESKTIEADWSTKAISHEESRAHSLSPAKPSFESTDSPSYGSFTAEKKIIKKQGGGKDGNLKKIVTATPVRRSSRIQNRSVTSP</sequence>
<organism evidence="1 2">
    <name type="scientific">Catharanthus roseus</name>
    <name type="common">Madagascar periwinkle</name>
    <name type="synonym">Vinca rosea</name>
    <dbReference type="NCBI Taxonomy" id="4058"/>
    <lineage>
        <taxon>Eukaryota</taxon>
        <taxon>Viridiplantae</taxon>
        <taxon>Streptophyta</taxon>
        <taxon>Embryophyta</taxon>
        <taxon>Tracheophyta</taxon>
        <taxon>Spermatophyta</taxon>
        <taxon>Magnoliopsida</taxon>
        <taxon>eudicotyledons</taxon>
        <taxon>Gunneridae</taxon>
        <taxon>Pentapetalae</taxon>
        <taxon>asterids</taxon>
        <taxon>lamiids</taxon>
        <taxon>Gentianales</taxon>
        <taxon>Apocynaceae</taxon>
        <taxon>Rauvolfioideae</taxon>
        <taxon>Vinceae</taxon>
        <taxon>Catharanthinae</taxon>
        <taxon>Catharanthus</taxon>
    </lineage>
</organism>
<evidence type="ECO:0000313" key="1">
    <source>
        <dbReference type="EMBL" id="KAI5651226.1"/>
    </source>
</evidence>
<comment type="caution">
    <text evidence="1">The sequence shown here is derived from an EMBL/GenBank/DDBJ whole genome shotgun (WGS) entry which is preliminary data.</text>
</comment>
<proteinExistence type="predicted"/>
<dbReference type="EMBL" id="CM044708">
    <property type="protein sequence ID" value="KAI5651226.1"/>
    <property type="molecule type" value="Genomic_DNA"/>
</dbReference>
<dbReference type="Proteomes" id="UP001060085">
    <property type="component" value="Linkage Group LG08"/>
</dbReference>
<keyword evidence="2" id="KW-1185">Reference proteome</keyword>
<name>A0ACB9ZVC9_CATRO</name>